<accession>A0A892ZN94</accession>
<organism evidence="7 8">
    <name type="scientific">Paralysiella testudinis</name>
    <dbReference type="NCBI Taxonomy" id="2809020"/>
    <lineage>
        <taxon>Bacteria</taxon>
        <taxon>Pseudomonadati</taxon>
        <taxon>Pseudomonadota</taxon>
        <taxon>Betaproteobacteria</taxon>
        <taxon>Neisseriales</taxon>
        <taxon>Neisseriaceae</taxon>
        <taxon>Paralysiella</taxon>
    </lineage>
</organism>
<keyword evidence="4 5" id="KW-0472">Membrane</keyword>
<feature type="transmembrane region" description="Helical" evidence="5">
    <location>
        <begin position="264"/>
        <end position="284"/>
    </location>
</feature>
<feature type="transmembrane region" description="Helical" evidence="5">
    <location>
        <begin position="206"/>
        <end position="227"/>
    </location>
</feature>
<dbReference type="InterPro" id="IPR000620">
    <property type="entry name" value="EamA_dom"/>
</dbReference>
<protein>
    <submittedName>
        <fullName evidence="7">EamA family transporter</fullName>
    </submittedName>
</protein>
<gene>
    <name evidence="7" type="ORF">JQU52_07040</name>
</gene>
<dbReference type="EMBL" id="CP069798">
    <property type="protein sequence ID" value="QRQ83104.1"/>
    <property type="molecule type" value="Genomic_DNA"/>
</dbReference>
<dbReference type="PANTHER" id="PTHR32322">
    <property type="entry name" value="INNER MEMBRANE TRANSPORTER"/>
    <property type="match status" value="1"/>
</dbReference>
<feature type="transmembrane region" description="Helical" evidence="5">
    <location>
        <begin position="7"/>
        <end position="27"/>
    </location>
</feature>
<sequence length="290" mass="31621">MDIKDSLIALAVIVVWGVNFYFMKLALHEVSPMVLGMLRFVCVLLPAVLLIRRPPVRWYWLAAYGTTISFGQFGFMFTALSVGMPTGLAALLVQAQVFFTVLIAALLLHEPVKPNHLLAIVIAAAGLLLIGVGQYSGAMPLAGLMLVLCAAFSWALGNIVVKRIGRVNPLSLVVWGNVFTLIPFTLVALWQFGAEGVWQQISHMSWRGWAGVLFLAYVATLVGYVGWGGLLSRHPASKITPLALLVPVIALVVARLLLNEQLNHWHWLGVAVVMAGLAVHVFGARRWRGV</sequence>
<comment type="subcellular location">
    <subcellularLocation>
        <location evidence="1">Membrane</location>
        <topology evidence="1">Multi-pass membrane protein</topology>
    </subcellularLocation>
</comment>
<feature type="transmembrane region" description="Helical" evidence="5">
    <location>
        <begin position="173"/>
        <end position="194"/>
    </location>
</feature>
<dbReference type="Pfam" id="PF00892">
    <property type="entry name" value="EamA"/>
    <property type="match status" value="2"/>
</dbReference>
<dbReference type="GO" id="GO:0016020">
    <property type="term" value="C:membrane"/>
    <property type="evidence" value="ECO:0007669"/>
    <property type="project" value="UniProtKB-SubCell"/>
</dbReference>
<dbReference type="KEGG" id="ptes:JQU52_07040"/>
<evidence type="ECO:0000256" key="4">
    <source>
        <dbReference type="ARBA" id="ARBA00023136"/>
    </source>
</evidence>
<evidence type="ECO:0000256" key="1">
    <source>
        <dbReference type="ARBA" id="ARBA00004141"/>
    </source>
</evidence>
<evidence type="ECO:0000313" key="7">
    <source>
        <dbReference type="EMBL" id="QRQ83104.1"/>
    </source>
</evidence>
<feature type="transmembrane region" description="Helical" evidence="5">
    <location>
        <begin position="33"/>
        <end position="51"/>
    </location>
</feature>
<feature type="transmembrane region" description="Helical" evidence="5">
    <location>
        <begin position="117"/>
        <end position="135"/>
    </location>
</feature>
<feature type="transmembrane region" description="Helical" evidence="5">
    <location>
        <begin position="88"/>
        <end position="108"/>
    </location>
</feature>
<evidence type="ECO:0000256" key="2">
    <source>
        <dbReference type="ARBA" id="ARBA00022692"/>
    </source>
</evidence>
<evidence type="ECO:0000259" key="6">
    <source>
        <dbReference type="Pfam" id="PF00892"/>
    </source>
</evidence>
<dbReference type="InterPro" id="IPR050638">
    <property type="entry name" value="AA-Vitamin_Transporters"/>
</dbReference>
<feature type="domain" description="EamA" evidence="6">
    <location>
        <begin position="142"/>
        <end position="279"/>
    </location>
</feature>
<evidence type="ECO:0000256" key="5">
    <source>
        <dbReference type="SAM" id="Phobius"/>
    </source>
</evidence>
<dbReference type="PANTHER" id="PTHR32322:SF9">
    <property type="entry name" value="AMINO-ACID METABOLITE EFFLUX PUMP-RELATED"/>
    <property type="match status" value="1"/>
</dbReference>
<dbReference type="InterPro" id="IPR037185">
    <property type="entry name" value="EmrE-like"/>
</dbReference>
<feature type="domain" description="EamA" evidence="6">
    <location>
        <begin position="7"/>
        <end position="130"/>
    </location>
</feature>
<feature type="transmembrane region" description="Helical" evidence="5">
    <location>
        <begin position="58"/>
        <end position="82"/>
    </location>
</feature>
<feature type="transmembrane region" description="Helical" evidence="5">
    <location>
        <begin position="239"/>
        <end position="258"/>
    </location>
</feature>
<dbReference type="SUPFAM" id="SSF103481">
    <property type="entry name" value="Multidrug resistance efflux transporter EmrE"/>
    <property type="match status" value="2"/>
</dbReference>
<keyword evidence="2 5" id="KW-0812">Transmembrane</keyword>
<evidence type="ECO:0000256" key="3">
    <source>
        <dbReference type="ARBA" id="ARBA00022989"/>
    </source>
</evidence>
<feature type="transmembrane region" description="Helical" evidence="5">
    <location>
        <begin position="141"/>
        <end position="161"/>
    </location>
</feature>
<proteinExistence type="predicted"/>
<reference evidence="7" key="1">
    <citation type="submission" date="2021-02" db="EMBL/GenBank/DDBJ databases">
        <title>Neisseriaceae sp. 26B isolated from the cloaca of a Common Toad-headed Turtle (Mesoclemmys nasuta).</title>
        <authorList>
            <person name="Spergser J."/>
            <person name="Busse H.-J."/>
        </authorList>
    </citation>
    <scope>NUCLEOTIDE SEQUENCE</scope>
    <source>
        <strain evidence="7">26B</strain>
    </source>
</reference>
<evidence type="ECO:0000313" key="8">
    <source>
        <dbReference type="Proteomes" id="UP000653156"/>
    </source>
</evidence>
<name>A0A892ZN94_9NEIS</name>
<dbReference type="Proteomes" id="UP000653156">
    <property type="component" value="Chromosome"/>
</dbReference>
<dbReference type="RefSeq" id="WP_230340401.1">
    <property type="nucleotide sequence ID" value="NZ_CP069798.1"/>
</dbReference>
<keyword evidence="8" id="KW-1185">Reference proteome</keyword>
<dbReference type="AlphaFoldDB" id="A0A892ZN94"/>
<keyword evidence="3 5" id="KW-1133">Transmembrane helix</keyword>